<dbReference type="Proteomes" id="UP000678317">
    <property type="component" value="Unassembled WGS sequence"/>
</dbReference>
<feature type="compositionally biased region" description="Low complexity" evidence="1">
    <location>
        <begin position="913"/>
        <end position="927"/>
    </location>
</feature>
<keyword evidence="2" id="KW-0812">Transmembrane</keyword>
<gene>
    <name evidence="4" type="ORF">J4035_15265</name>
</gene>
<feature type="domain" description="CshA" evidence="3">
    <location>
        <begin position="534"/>
        <end position="600"/>
    </location>
</feature>
<evidence type="ECO:0000313" key="5">
    <source>
        <dbReference type="Proteomes" id="UP000678317"/>
    </source>
</evidence>
<dbReference type="NCBIfam" id="TIGR04225">
    <property type="entry name" value="CshA_fibril_rpt"/>
    <property type="match status" value="5"/>
</dbReference>
<keyword evidence="2" id="KW-0472">Membrane</keyword>
<keyword evidence="5" id="KW-1185">Reference proteome</keyword>
<feature type="domain" description="CshA" evidence="3">
    <location>
        <begin position="729"/>
        <end position="801"/>
    </location>
</feature>
<evidence type="ECO:0000256" key="1">
    <source>
        <dbReference type="SAM" id="MobiDB-lite"/>
    </source>
</evidence>
<evidence type="ECO:0000256" key="2">
    <source>
        <dbReference type="SAM" id="Phobius"/>
    </source>
</evidence>
<proteinExistence type="predicted"/>
<keyword evidence="2" id="KW-1133">Transmembrane helix</keyword>
<dbReference type="EMBL" id="JAGFBM010000009">
    <property type="protein sequence ID" value="MBO3086000.1"/>
    <property type="molecule type" value="Genomic_DNA"/>
</dbReference>
<feature type="region of interest" description="Disordered" evidence="1">
    <location>
        <begin position="1"/>
        <end position="24"/>
    </location>
</feature>
<feature type="domain" description="CshA" evidence="3">
    <location>
        <begin position="904"/>
        <end position="997"/>
    </location>
</feature>
<comment type="caution">
    <text evidence="4">The sequence shown here is derived from an EMBL/GenBank/DDBJ whole genome shotgun (WGS) entry which is preliminary data.</text>
</comment>
<name>A0ABS3SLX5_9CELL</name>
<dbReference type="InterPro" id="IPR026395">
    <property type="entry name" value="CshA_fibril"/>
</dbReference>
<sequence length="1062" mass="103122">MQHQSPPGRRSIAATRRSSSRTRGSVTAASALVLGLLGGGLAPLSATAAPAPAPGARTFAPGQTVAGEVPDGACFVDAHVAGGAGGRSAPGANGIGSNGAGAVITARFAVVPGMQFTGAVGGGGDVHHGKTGGAGGVNGGGAGGSAKVDHAGAGGGGFSSLSLGGDLAVVAGGGGGSGGGHSTTNAGFGGAAGLPTSLARTANGVAGTDGRDRVGLTAGGGQGGGTTTTEPGGAGGVHSTTPTLNGGAGAAGAGGAGAEDPNYDAAGGGGGGYFGGGAGAATLIQNDDDGLKDVAGGGGGGGSSFVASTATDVSAKLHGQETGTGPGDSGSVTLTWVPCAYDLDVTKKVSVTPSGAPSGVAPVGSTLTWTVTVTNTGPSAMTRGDTVTLADSLPGTGAKTLLGYSTSAAASTSSSFQTGPVTCGTAIGGTMPAVLTCARPYALPGGAADGVRGLDVGESLTVVYTQAVSDPAGTVLANTASVTDRTVGDTNDSATATVTVVGPPTATDDDDLGNVIGEPVTVPVLTNDTAGLPVAGVVLHDTTAGTWVTELVVDGEGTWTVANGSVAFVPEPGFLVDPAPVTYRVTDENGLTDTATVTVTYVPQTATDGSWDHLVGDAATVDVLANDTGVFDASTVRLLDGTRPVTSLAVPGEGTWTVDAGTGAVTFTPEAGFLVDPTSVTYQVIDVTGDVSAPTVVHVGYLPTAVDDADLRNTIGSVVTIDVVTNDVGDMDRATVMLVDNRIGVLVRTLVVPGEGTWTADPTTGKVTFTPEAGYTGNPTPVDYEVRDTTGDGAAATITVTYLPEADPDVKAGNVLGSTVTVDVLGNDTGRFDRTSVRLVGPTGARVTRLAVAGEGTWTVDGATGAVTFAPVAGFVGNPTPVQYEVRNTAGDPVTSLVTVTYVPEAADDRSEGNVPGSTVTVPTVGNDNGTLDRTSVRLVGPTGALVTTLVVAGEGTWTVDPTTGAITFTPAAGFTGNPTPVTYQVTDQAGSTTTAEVAITYAPAPAAAPMTPTPPPTTVANVVRDALAVTGWSPVAGAAGGLTLLLAGVAALVVSRRRATR</sequence>
<dbReference type="RefSeq" id="WP_208290173.1">
    <property type="nucleotide sequence ID" value="NZ_CP074404.1"/>
</dbReference>
<feature type="region of interest" description="Disordered" evidence="1">
    <location>
        <begin position="908"/>
        <end position="935"/>
    </location>
</feature>
<feature type="domain" description="CshA" evidence="3">
    <location>
        <begin position="630"/>
        <end position="691"/>
    </location>
</feature>
<feature type="region of interest" description="Disordered" evidence="1">
    <location>
        <begin position="205"/>
        <end position="237"/>
    </location>
</feature>
<accession>A0ABS3SLX5</accession>
<dbReference type="Pfam" id="PF19076">
    <property type="entry name" value="CshA_repeat"/>
    <property type="match status" value="5"/>
</dbReference>
<evidence type="ECO:0000259" key="3">
    <source>
        <dbReference type="Pfam" id="PF19076"/>
    </source>
</evidence>
<evidence type="ECO:0000313" key="4">
    <source>
        <dbReference type="EMBL" id="MBO3086000.1"/>
    </source>
</evidence>
<feature type="compositionally biased region" description="Low complexity" evidence="1">
    <location>
        <begin position="9"/>
        <end position="24"/>
    </location>
</feature>
<feature type="compositionally biased region" description="Gly residues" evidence="1">
    <location>
        <begin position="217"/>
        <end position="236"/>
    </location>
</feature>
<feature type="domain" description="CshA" evidence="3">
    <location>
        <begin position="818"/>
        <end position="900"/>
    </location>
</feature>
<feature type="transmembrane region" description="Helical" evidence="2">
    <location>
        <begin position="1032"/>
        <end position="1055"/>
    </location>
</feature>
<organism evidence="4 5">
    <name type="scientific">Cellulomonas fengjieae</name>
    <dbReference type="NCBI Taxonomy" id="2819978"/>
    <lineage>
        <taxon>Bacteria</taxon>
        <taxon>Bacillati</taxon>
        <taxon>Actinomycetota</taxon>
        <taxon>Actinomycetes</taxon>
        <taxon>Micrococcales</taxon>
        <taxon>Cellulomonadaceae</taxon>
        <taxon>Cellulomonas</taxon>
    </lineage>
</organism>
<protein>
    <recommendedName>
        <fullName evidence="3">CshA domain-containing protein</fullName>
    </recommendedName>
</protein>
<reference evidence="4 5" key="1">
    <citation type="submission" date="2021-03" db="EMBL/GenBank/DDBJ databases">
        <title>novel species in genus Cellulomonas.</title>
        <authorList>
            <person name="Zhang G."/>
        </authorList>
    </citation>
    <scope>NUCLEOTIDE SEQUENCE [LARGE SCALE GENOMIC DNA]</scope>
    <source>
        <strain evidence="5">zg-ZUI188</strain>
    </source>
</reference>